<feature type="compositionally biased region" description="Basic residues" evidence="9">
    <location>
        <begin position="608"/>
        <end position="618"/>
    </location>
</feature>
<feature type="compositionally biased region" description="Polar residues" evidence="9">
    <location>
        <begin position="92"/>
        <end position="101"/>
    </location>
</feature>
<comment type="subcellular location">
    <subcellularLocation>
        <location evidence="1">Nucleus</location>
        <location evidence="1">Nuclear pore complex</location>
    </subcellularLocation>
</comment>
<dbReference type="InterPro" id="IPR037665">
    <property type="entry name" value="Nucleoporin_S59-like"/>
</dbReference>
<evidence type="ECO:0000259" key="10">
    <source>
        <dbReference type="PROSITE" id="PS51434"/>
    </source>
</evidence>
<feature type="compositionally biased region" description="Pro residues" evidence="9">
    <location>
        <begin position="700"/>
        <end position="710"/>
    </location>
</feature>
<evidence type="ECO:0000256" key="4">
    <source>
        <dbReference type="ARBA" id="ARBA00022816"/>
    </source>
</evidence>
<sequence length="961" mass="100066">MFGSSSSFGASSTSPFGGTPVSSSNPFGTNMNPVGMPTSNPFGAEVALGSSTSTPFGGQTGGSSTFGSGTAATAAFGATQPSTAAPVFTHGGSDTTTQQQGHPVGSPSFGQTQPAFGSSQPFGSTTPSSCGTSSTLLFGSKPVPMFGGGTSTLAFGVPPTPTFGSNTAFGAFTPNFGSSSAVRQTTPTFGGISRQAPTFGSTIPSTVFGAQSNPSFGVSPTPTFGGGFGSPQFGGPQRGGSRTASYTVTNDMDTGIGGQVGKFMGISAMPAYKNKSPEELRWEDYQAGDKGGMAQPSATNTFGTQAGSILGGLTASSGQISTPNPFAPSSTSGLFAPKATFVGAAVPATLAFGTTSTSGATTPSPFGTSASTPVFGQSTSAPTFSMGTTSSIFGQTSTPLFGSSTFRSSTPAFNTSMFSSSAPGFSSTPAFASAGAGGLFSTPASSQTFGGTSAPNFGGASAPAFGSNLFSSSMSGSIFAQTNPTGFTQSLPSSVAATFGSTPGGQTPAFYFSSFQSAQQGSSLFSNTPSPAFNQQIGFGQQQPTQNLMMATSTVTTLPSTPQMLIGQSAVAGPPVQCAISSMPVSDKLTPVKLNSLLTPRHITQRTKVRMHARRYHPKKDSPKVSSFSDGEEMPSTPTTDLLFVPREGPHCLFIQQPDQSLASTTMANDTPDLTEIATPTHRNSLISDEETMGGSSTPPSVPESPPDSWPSPEMRDIHVVQEAILERSSKSVERSFVKQVPKTNGVREEHNHRGTGYISITGHRAGEAAIAYEYGADVEALMPKLRHSDYFTEPRIQELAAKERAEPGYCRRVVNFVVGRKGYGSVKFLGETDVRRLDLESIVQFNKCEVVVYMDKSKKPAVGQGLNKPAEVTLSNVKCVDKKTGQQCLDRSDVEKFEKRLKKKTEEQGAEFISYHSLKGEWKFQVKHFSWYGLQIKKSEDDILGKAQVLAGMMTTMPRF</sequence>
<organism evidence="11 12">
    <name type="scientific">Sphagnum troendelagicum</name>
    <dbReference type="NCBI Taxonomy" id="128251"/>
    <lineage>
        <taxon>Eukaryota</taxon>
        <taxon>Viridiplantae</taxon>
        <taxon>Streptophyta</taxon>
        <taxon>Embryophyta</taxon>
        <taxon>Bryophyta</taxon>
        <taxon>Sphagnophytina</taxon>
        <taxon>Sphagnopsida</taxon>
        <taxon>Sphagnales</taxon>
        <taxon>Sphagnaceae</taxon>
        <taxon>Sphagnum</taxon>
    </lineage>
</organism>
<evidence type="ECO:0000256" key="2">
    <source>
        <dbReference type="ARBA" id="ARBA00008926"/>
    </source>
</evidence>
<protein>
    <recommendedName>
        <fullName evidence="10">Peptidase S59 domain-containing protein</fullName>
    </recommendedName>
</protein>
<dbReference type="EMBL" id="OZ019897">
    <property type="protein sequence ID" value="CAK9225798.1"/>
    <property type="molecule type" value="Genomic_DNA"/>
</dbReference>
<feature type="compositionally biased region" description="Low complexity" evidence="9">
    <location>
        <begin position="123"/>
        <end position="133"/>
    </location>
</feature>
<feature type="compositionally biased region" description="Polar residues" evidence="9">
    <location>
        <begin position="21"/>
        <end position="41"/>
    </location>
</feature>
<feature type="region of interest" description="Disordered" evidence="9">
    <location>
        <begin position="82"/>
        <end position="133"/>
    </location>
</feature>
<feature type="region of interest" description="Disordered" evidence="9">
    <location>
        <begin position="1"/>
        <end position="65"/>
    </location>
</feature>
<dbReference type="PANTHER" id="PTHR23198:SF6">
    <property type="entry name" value="NUCLEAR PORE COMPLEX PROTEIN NUP98-NUP96"/>
    <property type="match status" value="1"/>
</dbReference>
<feature type="region of interest" description="Disordered" evidence="9">
    <location>
        <begin position="681"/>
        <end position="714"/>
    </location>
</feature>
<dbReference type="PROSITE" id="PS51434">
    <property type="entry name" value="NUP_C"/>
    <property type="match status" value="1"/>
</dbReference>
<evidence type="ECO:0000256" key="6">
    <source>
        <dbReference type="ARBA" id="ARBA00023010"/>
    </source>
</evidence>
<keyword evidence="7" id="KW-0906">Nuclear pore complex</keyword>
<keyword evidence="5" id="KW-0653">Protein transport</keyword>
<keyword evidence="12" id="KW-1185">Reference proteome</keyword>
<feature type="compositionally biased region" description="Low complexity" evidence="9">
    <location>
        <begin position="1"/>
        <end position="20"/>
    </location>
</feature>
<reference evidence="11" key="1">
    <citation type="submission" date="2024-02" db="EMBL/GenBank/DDBJ databases">
        <authorList>
            <consortium name="ELIXIR-Norway"/>
            <consortium name="Elixir Norway"/>
        </authorList>
    </citation>
    <scope>NUCLEOTIDE SEQUENCE</scope>
</reference>
<evidence type="ECO:0000256" key="3">
    <source>
        <dbReference type="ARBA" id="ARBA00022448"/>
    </source>
</evidence>
<evidence type="ECO:0000256" key="5">
    <source>
        <dbReference type="ARBA" id="ARBA00022927"/>
    </source>
</evidence>
<evidence type="ECO:0000313" key="12">
    <source>
        <dbReference type="Proteomes" id="UP001497512"/>
    </source>
</evidence>
<feature type="compositionally biased region" description="Polar residues" evidence="9">
    <location>
        <begin position="108"/>
        <end position="122"/>
    </location>
</feature>
<dbReference type="PANTHER" id="PTHR23198">
    <property type="entry name" value="NUCLEOPORIN"/>
    <property type="match status" value="1"/>
</dbReference>
<dbReference type="Gene3D" id="1.10.10.2360">
    <property type="match status" value="1"/>
</dbReference>
<gene>
    <name evidence="11" type="ORF">CSSPTR1EN2_LOCUS17912</name>
</gene>
<evidence type="ECO:0000256" key="8">
    <source>
        <dbReference type="ARBA" id="ARBA00023242"/>
    </source>
</evidence>
<keyword evidence="4" id="KW-0509">mRNA transport</keyword>
<dbReference type="InterPro" id="IPR036903">
    <property type="entry name" value="Nup98_auto-Pept-S59_dom_sf"/>
</dbReference>
<name>A0ABP0USB1_9BRYO</name>
<keyword evidence="3" id="KW-0813">Transport</keyword>
<feature type="domain" description="Peptidase S59" evidence="10">
    <location>
        <begin position="788"/>
        <end position="930"/>
    </location>
</feature>
<feature type="region of interest" description="Disordered" evidence="9">
    <location>
        <begin position="608"/>
        <end position="637"/>
    </location>
</feature>
<dbReference type="Pfam" id="PF21240">
    <property type="entry name" value="Nup98_GLEBS"/>
    <property type="match status" value="1"/>
</dbReference>
<dbReference type="InterPro" id="IPR007230">
    <property type="entry name" value="Nup98_auto-Pept-S59_dom"/>
</dbReference>
<dbReference type="Proteomes" id="UP001497512">
    <property type="component" value="Chromosome 5"/>
</dbReference>
<dbReference type="SUPFAM" id="SSF82215">
    <property type="entry name" value="C-terminal autoproteolytic domain of nucleoporin nup98"/>
    <property type="match status" value="1"/>
</dbReference>
<proteinExistence type="inferred from homology"/>
<evidence type="ECO:0000256" key="7">
    <source>
        <dbReference type="ARBA" id="ARBA00023132"/>
    </source>
</evidence>
<feature type="compositionally biased region" description="Low complexity" evidence="9">
    <location>
        <begin position="49"/>
        <end position="65"/>
    </location>
</feature>
<evidence type="ECO:0000256" key="1">
    <source>
        <dbReference type="ARBA" id="ARBA00004567"/>
    </source>
</evidence>
<keyword evidence="6" id="KW-0811">Translocation</keyword>
<accession>A0ABP0USB1</accession>
<dbReference type="Gene3D" id="3.30.1610.10">
    <property type="entry name" value="Peptidase S59, nucleoporin"/>
    <property type="match status" value="1"/>
</dbReference>
<evidence type="ECO:0000256" key="9">
    <source>
        <dbReference type="SAM" id="MobiDB-lite"/>
    </source>
</evidence>
<keyword evidence="8" id="KW-0539">Nucleus</keyword>
<comment type="similarity">
    <text evidence="2">Belongs to the nucleoporin GLFG family.</text>
</comment>
<dbReference type="Pfam" id="PF04096">
    <property type="entry name" value="Nucleoporin2"/>
    <property type="match status" value="1"/>
</dbReference>
<evidence type="ECO:0000313" key="11">
    <source>
        <dbReference type="EMBL" id="CAK9225798.1"/>
    </source>
</evidence>